<feature type="transmembrane region" description="Helical" evidence="1">
    <location>
        <begin position="150"/>
        <end position="167"/>
    </location>
</feature>
<feature type="transmembrane region" description="Helical" evidence="1">
    <location>
        <begin position="6"/>
        <end position="29"/>
    </location>
</feature>
<keyword evidence="1" id="KW-1133">Transmembrane helix</keyword>
<dbReference type="EMBL" id="BAABLF010000006">
    <property type="protein sequence ID" value="GAA5189105.1"/>
    <property type="molecule type" value="Genomic_DNA"/>
</dbReference>
<evidence type="ECO:0000313" key="2">
    <source>
        <dbReference type="EMBL" id="GAA5189105.1"/>
    </source>
</evidence>
<sequence>MGNLPKILWLFLLLLVSADLAFFALNLLLKLNYLTNPLFSIQKDGGYAEIYQYLKELWIILLLAILWLRVRQPVFIGWLLLWLYLLLDDSLQLHEQAGEWLAQPVTWEKWAGIGADAWGEFLYLSVVGAALVALLYWTHKRSASGSQRQVLPLWGLLVLLVFCGGIGDMLHSAFYDVPIWQVLFVLLEDGGEMVVVSLMVVALLALHLKPAGQFGAASEPEPTSPLKGTPD</sequence>
<gene>
    <name evidence="2" type="ORF">GCM10025772_10730</name>
</gene>
<feature type="transmembrane region" description="Helical" evidence="1">
    <location>
        <begin position="121"/>
        <end position="138"/>
    </location>
</feature>
<organism evidence="2 3">
    <name type="scientific">Ferrimonas gelatinilytica</name>
    <dbReference type="NCBI Taxonomy" id="1255257"/>
    <lineage>
        <taxon>Bacteria</taxon>
        <taxon>Pseudomonadati</taxon>
        <taxon>Pseudomonadota</taxon>
        <taxon>Gammaproteobacteria</taxon>
        <taxon>Alteromonadales</taxon>
        <taxon>Ferrimonadaceae</taxon>
        <taxon>Ferrimonas</taxon>
    </lineage>
</organism>
<comment type="caution">
    <text evidence="2">The sequence shown here is derived from an EMBL/GenBank/DDBJ whole genome shotgun (WGS) entry which is preliminary data.</text>
</comment>
<evidence type="ECO:0000256" key="1">
    <source>
        <dbReference type="SAM" id="Phobius"/>
    </source>
</evidence>
<keyword evidence="1" id="KW-0472">Membrane</keyword>
<protein>
    <submittedName>
        <fullName evidence="2">Uncharacterized protein</fullName>
    </submittedName>
</protein>
<keyword evidence="3" id="KW-1185">Reference proteome</keyword>
<evidence type="ECO:0000313" key="3">
    <source>
        <dbReference type="Proteomes" id="UP001501600"/>
    </source>
</evidence>
<feature type="transmembrane region" description="Helical" evidence="1">
    <location>
        <begin position="57"/>
        <end position="85"/>
    </location>
</feature>
<reference evidence="3" key="1">
    <citation type="journal article" date="2019" name="Int. J. Syst. Evol. Microbiol.">
        <title>The Global Catalogue of Microorganisms (GCM) 10K type strain sequencing project: providing services to taxonomists for standard genome sequencing and annotation.</title>
        <authorList>
            <consortium name="The Broad Institute Genomics Platform"/>
            <consortium name="The Broad Institute Genome Sequencing Center for Infectious Disease"/>
            <person name="Wu L."/>
            <person name="Ma J."/>
        </authorList>
    </citation>
    <scope>NUCLEOTIDE SEQUENCE [LARGE SCALE GENOMIC DNA]</scope>
    <source>
        <strain evidence="3">JCM 18720</strain>
    </source>
</reference>
<name>A0ABP9S0P2_9GAMM</name>
<keyword evidence="1" id="KW-0812">Transmembrane</keyword>
<feature type="transmembrane region" description="Helical" evidence="1">
    <location>
        <begin position="179"/>
        <end position="206"/>
    </location>
</feature>
<proteinExistence type="predicted"/>
<accession>A0ABP9S0P2</accession>
<dbReference type="RefSeq" id="WP_345316020.1">
    <property type="nucleotide sequence ID" value="NZ_BAABLF010000006.1"/>
</dbReference>
<dbReference type="Proteomes" id="UP001501600">
    <property type="component" value="Unassembled WGS sequence"/>
</dbReference>